<sequence>MQHVTALQMSNPISHIPASKLEAQSQYFVCPEWGAKPQPGWYLDVRKGLTSIGQHPIDQHPYYLLGRNVKVVDYVLEHPSISRVHVALVHHQSGSLFLIEMGTKYGTTINGKAAPKLSPVKLHVGDSFKVAESSREYVVMNASQPDLPAKGVSPVTDPVDEQVPAKEATALNSRPKGLNAEASTVVSVKRLASDNDASGSAPEPAQLAKKPRVGASQEGVEVIQCSHIVLKHSLCQNAVDRDKLPVTRNKQVALAMIADFRQQVVEIEEPDARLGKLSQLAKAHSDCGASWKLGGKLPPVRRGVLNEAFEDTAFALSVGEVSKPVETEMGIHVIMRVS</sequence>
<evidence type="ECO:0008006" key="6">
    <source>
        <dbReference type="Google" id="ProtNLM"/>
    </source>
</evidence>
<dbReference type="InterPro" id="IPR050923">
    <property type="entry name" value="Cell_Proc_Reg/RNA_Proc"/>
</dbReference>
<evidence type="ECO:0000259" key="4">
    <source>
        <dbReference type="PROSITE" id="PS50198"/>
    </source>
</evidence>
<evidence type="ECO:0000256" key="2">
    <source>
        <dbReference type="SAM" id="MobiDB-lite"/>
    </source>
</evidence>
<dbReference type="GO" id="GO:0003755">
    <property type="term" value="F:peptidyl-prolyl cis-trans isomerase activity"/>
    <property type="evidence" value="ECO:0007669"/>
    <property type="project" value="UniProtKB-KW"/>
</dbReference>
<name>A0A7S4LMV6_9EUGL</name>
<dbReference type="PROSITE" id="PS50006">
    <property type="entry name" value="FHA_DOMAIN"/>
    <property type="match status" value="1"/>
</dbReference>
<protein>
    <recommendedName>
        <fullName evidence="6">Peptidylprolyl isomerase</fullName>
    </recommendedName>
</protein>
<feature type="domain" description="PpiC" evidence="4">
    <location>
        <begin position="220"/>
        <end position="338"/>
    </location>
</feature>
<feature type="domain" description="FHA" evidence="3">
    <location>
        <begin position="63"/>
        <end position="114"/>
    </location>
</feature>
<evidence type="ECO:0000313" key="5">
    <source>
        <dbReference type="EMBL" id="CAE0839314.1"/>
    </source>
</evidence>
<gene>
    <name evidence="5" type="ORF">EGYM00163_LOCUS50686</name>
</gene>
<proteinExistence type="predicted"/>
<dbReference type="Pfam" id="PF00639">
    <property type="entry name" value="Rotamase"/>
    <property type="match status" value="1"/>
</dbReference>
<dbReference type="InterPro" id="IPR008984">
    <property type="entry name" value="SMAD_FHA_dom_sf"/>
</dbReference>
<dbReference type="InterPro" id="IPR000297">
    <property type="entry name" value="PPIase_PpiC"/>
</dbReference>
<dbReference type="AlphaFoldDB" id="A0A7S4LMV6"/>
<dbReference type="SMART" id="SM00240">
    <property type="entry name" value="FHA"/>
    <property type="match status" value="1"/>
</dbReference>
<keyword evidence="1" id="KW-0413">Isomerase</keyword>
<dbReference type="SUPFAM" id="SSF49879">
    <property type="entry name" value="SMAD/FHA domain"/>
    <property type="match status" value="1"/>
</dbReference>
<dbReference type="InterPro" id="IPR046357">
    <property type="entry name" value="PPIase_dom_sf"/>
</dbReference>
<dbReference type="FunFam" id="2.60.200.20:FF:000019">
    <property type="entry name" value="Nuclear inhibitor of protein phosphatase"/>
    <property type="match status" value="1"/>
</dbReference>
<evidence type="ECO:0000259" key="3">
    <source>
        <dbReference type="PROSITE" id="PS50006"/>
    </source>
</evidence>
<accession>A0A7S4LMV6</accession>
<dbReference type="EMBL" id="HBJA01147469">
    <property type="protein sequence ID" value="CAE0839314.1"/>
    <property type="molecule type" value="Transcribed_RNA"/>
</dbReference>
<dbReference type="SUPFAM" id="SSF54534">
    <property type="entry name" value="FKBP-like"/>
    <property type="match status" value="1"/>
</dbReference>
<dbReference type="Gene3D" id="2.60.200.20">
    <property type="match status" value="1"/>
</dbReference>
<dbReference type="PANTHER" id="PTHR23308">
    <property type="entry name" value="NUCLEAR INHIBITOR OF PROTEIN PHOSPHATASE-1"/>
    <property type="match status" value="1"/>
</dbReference>
<dbReference type="Pfam" id="PF00498">
    <property type="entry name" value="FHA"/>
    <property type="match status" value="1"/>
</dbReference>
<evidence type="ECO:0000256" key="1">
    <source>
        <dbReference type="PROSITE-ProRule" id="PRU00278"/>
    </source>
</evidence>
<reference evidence="5" key="1">
    <citation type="submission" date="2021-01" db="EMBL/GenBank/DDBJ databases">
        <authorList>
            <person name="Corre E."/>
            <person name="Pelletier E."/>
            <person name="Niang G."/>
            <person name="Scheremetjew M."/>
            <person name="Finn R."/>
            <person name="Kale V."/>
            <person name="Holt S."/>
            <person name="Cochrane G."/>
            <person name="Meng A."/>
            <person name="Brown T."/>
            <person name="Cohen L."/>
        </authorList>
    </citation>
    <scope>NUCLEOTIDE SEQUENCE</scope>
    <source>
        <strain evidence="5">CCMP1594</strain>
    </source>
</reference>
<dbReference type="Gene3D" id="3.10.50.40">
    <property type="match status" value="1"/>
</dbReference>
<dbReference type="InterPro" id="IPR000253">
    <property type="entry name" value="FHA_dom"/>
</dbReference>
<dbReference type="PROSITE" id="PS50198">
    <property type="entry name" value="PPIC_PPIASE_2"/>
    <property type="match status" value="1"/>
</dbReference>
<keyword evidence="1" id="KW-0697">Rotamase</keyword>
<feature type="region of interest" description="Disordered" evidence="2">
    <location>
        <begin position="193"/>
        <end position="212"/>
    </location>
</feature>
<organism evidence="5">
    <name type="scientific">Eutreptiella gymnastica</name>
    <dbReference type="NCBI Taxonomy" id="73025"/>
    <lineage>
        <taxon>Eukaryota</taxon>
        <taxon>Discoba</taxon>
        <taxon>Euglenozoa</taxon>
        <taxon>Euglenida</taxon>
        <taxon>Spirocuta</taxon>
        <taxon>Euglenophyceae</taxon>
        <taxon>Eutreptiales</taxon>
        <taxon>Eutreptiaceae</taxon>
        <taxon>Eutreptiella</taxon>
    </lineage>
</organism>